<reference evidence="1 2" key="1">
    <citation type="submission" date="2015-09" db="EMBL/GenBank/DDBJ databases">
        <title>Draft genome sequence of Aliiroseovarius crassostreae CV919-312TSm, the causative agent of Roseovarius Oyster Disease (formerly Juvenile Oyster Disease).</title>
        <authorList>
            <person name="Kessner L."/>
            <person name="Spinard E."/>
            <person name="Nelson D."/>
        </authorList>
    </citation>
    <scope>NUCLEOTIDE SEQUENCE [LARGE SCALE GENOMIC DNA]</scope>
    <source>
        <strain evidence="1 2">CV919-312</strain>
    </source>
</reference>
<dbReference type="Proteomes" id="UP000050471">
    <property type="component" value="Unassembled WGS sequence"/>
</dbReference>
<dbReference type="EMBL" id="LKBA01000024">
    <property type="protein sequence ID" value="KPN61804.1"/>
    <property type="molecule type" value="Genomic_DNA"/>
</dbReference>
<dbReference type="AlphaFoldDB" id="A0A0P7HZ03"/>
<accession>A0A0P7HZ03</accession>
<dbReference type="STRING" id="154981.AKJ29_04185"/>
<evidence type="ECO:0000313" key="2">
    <source>
        <dbReference type="Proteomes" id="UP000050471"/>
    </source>
</evidence>
<proteinExistence type="predicted"/>
<gene>
    <name evidence="1" type="ORF">AKJ29_04185</name>
</gene>
<protein>
    <recommendedName>
        <fullName evidence="3">DUF2793 domain-containing protein</fullName>
    </recommendedName>
</protein>
<organism evidence="1 2">
    <name type="scientific">Aliiroseovarius crassostreae</name>
    <dbReference type="NCBI Taxonomy" id="154981"/>
    <lineage>
        <taxon>Bacteria</taxon>
        <taxon>Pseudomonadati</taxon>
        <taxon>Pseudomonadota</taxon>
        <taxon>Alphaproteobacteria</taxon>
        <taxon>Rhodobacterales</taxon>
        <taxon>Paracoccaceae</taxon>
        <taxon>Aliiroseovarius</taxon>
    </lineage>
</organism>
<keyword evidence="2" id="KW-1185">Reference proteome</keyword>
<sequence>MSFSANLSLPYIQASQAQKHVTHNEGMRRLDAVVQLSVTSASSATPPGSPVNGQRFIIPSGATGDWAGQTGNIAVFEENAWVFLPPAVGWISFVEDTAKPQVFDGANWVELSTTPDTQNLPLVGVNATADPSNRLSVSSPASLFNNEGNGHQIKVNKASSGDTASLLFQTNWSGRAEMGTTGSDNFEIKVSADGSSFHQALVADSATGSISFPSGVSGLAPAALTGDLITSGYALARGTDLVTNGGCGLGNAYNFPAELVFDAQTAPDLRGAVCFTGHHVGPIAMNELIPVDPNRAYRLGAYVRQESVAGDWSGYSEGERHQQYMGLTCLDADQNVIESKHHMRYYHGGTDSLTTLAAPLQPGDTTITLTNSAGWNESSADANQQGVIIFGYKDSDGRGYAHYSRLVEAGLFDLGQVNKTTHVVTLNQPLPASLGNPDDPSGIWPAGTSIANSGIGNDKNVVLEGDYIPAMDSWYDASAHIGGIDTSGTNAPFNFAPGTAYVRVFWQANYSNRSGGFAGHPDTGAAHKVWFAGVSMQPVPLAAMSAAANGSVDLKIPVSDFGSGAVSLATATRQIEAV</sequence>
<name>A0A0P7HZ03_9RHOB</name>
<dbReference type="OrthoDB" id="564699at2"/>
<comment type="caution">
    <text evidence="1">The sequence shown here is derived from an EMBL/GenBank/DDBJ whole genome shotgun (WGS) entry which is preliminary data.</text>
</comment>
<dbReference type="InterPro" id="IPR021251">
    <property type="entry name" value="DUF2793"/>
</dbReference>
<dbReference type="Pfam" id="PF10983">
    <property type="entry name" value="DUF2793"/>
    <property type="match status" value="1"/>
</dbReference>
<evidence type="ECO:0000313" key="1">
    <source>
        <dbReference type="EMBL" id="KPN61804.1"/>
    </source>
</evidence>
<evidence type="ECO:0008006" key="3">
    <source>
        <dbReference type="Google" id="ProtNLM"/>
    </source>
</evidence>